<protein>
    <submittedName>
        <fullName evidence="2">Uncharacterized protein</fullName>
    </submittedName>
</protein>
<dbReference type="EMBL" id="NHTK01005832">
    <property type="protein sequence ID" value="PPQ73166.1"/>
    <property type="molecule type" value="Genomic_DNA"/>
</dbReference>
<sequence length="393" mass="43384">MSSRASTTMTHDEVIARVASMPPSIRLAPPTSNEEIDVILDTAKDKKESRKQKKETKRGDQAPVPPNKFFLLASCLGKALKDPENRKLMEKNGCVVGWTQREVQSVSAMIWNAMKAQHAKDGKAIDAWTQAQNAIDKRHRERYGLPPKPEKPERKIKGKGKGKQREVDLEVHVKTDGAVGSSGECEEKSEADDTGPGITFGQIQKLFGLKVAEADSDDLKCKQKVSGASIASCSEPSLIESVAGPSSSTTNPPIPEWPSWPDLEPSVEQQVGEDMFPVERDAGLLSNTQEQQPLLKEYVINGVKLLLFPDEVPGIENYRPSEEYRHLWDVTDTFDGPKEVVEVPAPVQLPLLPESANWFYRSRITPAGNLPQSGDNESDLVGTDMADARLWYS</sequence>
<proteinExistence type="predicted"/>
<dbReference type="AlphaFoldDB" id="A0A409W3W4"/>
<reference evidence="2 3" key="1">
    <citation type="journal article" date="2018" name="Evol. Lett.">
        <title>Horizontal gene cluster transfer increased hallucinogenic mushroom diversity.</title>
        <authorList>
            <person name="Reynolds H.T."/>
            <person name="Vijayakumar V."/>
            <person name="Gluck-Thaler E."/>
            <person name="Korotkin H.B."/>
            <person name="Matheny P.B."/>
            <person name="Slot J.C."/>
        </authorList>
    </citation>
    <scope>NUCLEOTIDE SEQUENCE [LARGE SCALE GENOMIC DNA]</scope>
    <source>
        <strain evidence="2 3">2629</strain>
    </source>
</reference>
<dbReference type="InParanoid" id="A0A409W3W4"/>
<accession>A0A409W3W4</accession>
<dbReference type="Proteomes" id="UP000284842">
    <property type="component" value="Unassembled WGS sequence"/>
</dbReference>
<organism evidence="2 3">
    <name type="scientific">Panaeolus cyanescens</name>
    <dbReference type="NCBI Taxonomy" id="181874"/>
    <lineage>
        <taxon>Eukaryota</taxon>
        <taxon>Fungi</taxon>
        <taxon>Dikarya</taxon>
        <taxon>Basidiomycota</taxon>
        <taxon>Agaricomycotina</taxon>
        <taxon>Agaricomycetes</taxon>
        <taxon>Agaricomycetidae</taxon>
        <taxon>Agaricales</taxon>
        <taxon>Agaricineae</taxon>
        <taxon>Galeropsidaceae</taxon>
        <taxon>Panaeolus</taxon>
    </lineage>
</organism>
<evidence type="ECO:0000313" key="3">
    <source>
        <dbReference type="Proteomes" id="UP000284842"/>
    </source>
</evidence>
<keyword evidence="3" id="KW-1185">Reference proteome</keyword>
<gene>
    <name evidence="2" type="ORF">CVT24_009103</name>
</gene>
<evidence type="ECO:0000256" key="1">
    <source>
        <dbReference type="SAM" id="MobiDB-lite"/>
    </source>
</evidence>
<feature type="region of interest" description="Disordered" evidence="1">
    <location>
        <begin position="178"/>
        <end position="197"/>
    </location>
</feature>
<feature type="region of interest" description="Disordered" evidence="1">
    <location>
        <begin position="142"/>
        <end position="166"/>
    </location>
</feature>
<feature type="region of interest" description="Disordered" evidence="1">
    <location>
        <begin position="1"/>
        <end position="65"/>
    </location>
</feature>
<name>A0A409W3W4_9AGAR</name>
<comment type="caution">
    <text evidence="2">The sequence shown here is derived from an EMBL/GenBank/DDBJ whole genome shotgun (WGS) entry which is preliminary data.</text>
</comment>
<evidence type="ECO:0000313" key="2">
    <source>
        <dbReference type="EMBL" id="PPQ73166.1"/>
    </source>
</evidence>